<evidence type="ECO:0000313" key="1">
    <source>
        <dbReference type="EMBL" id="RXK62405.1"/>
    </source>
</evidence>
<comment type="caution">
    <text evidence="1">The sequence shown here is derived from an EMBL/GenBank/DDBJ whole genome shotgun (WGS) entry which is preliminary data.</text>
</comment>
<dbReference type="RefSeq" id="WP_129129776.1">
    <property type="nucleotide sequence ID" value="NZ_SDHW01000001.1"/>
</dbReference>
<name>A0A4Q1CNS6_9BACT</name>
<dbReference type="EMBL" id="SDHW01000001">
    <property type="protein sequence ID" value="RXK62405.1"/>
    <property type="molecule type" value="Genomic_DNA"/>
</dbReference>
<organism evidence="1 2">
    <name type="scientific">Lacibacter luteus</name>
    <dbReference type="NCBI Taxonomy" id="2508719"/>
    <lineage>
        <taxon>Bacteria</taxon>
        <taxon>Pseudomonadati</taxon>
        <taxon>Bacteroidota</taxon>
        <taxon>Chitinophagia</taxon>
        <taxon>Chitinophagales</taxon>
        <taxon>Chitinophagaceae</taxon>
        <taxon>Lacibacter</taxon>
    </lineage>
</organism>
<keyword evidence="2" id="KW-1185">Reference proteome</keyword>
<gene>
    <name evidence="1" type="ORF">ESA94_05195</name>
</gene>
<reference evidence="1 2" key="1">
    <citation type="submission" date="2019-01" db="EMBL/GenBank/DDBJ databases">
        <title>Lacibacter sp. strain TTM-7.</title>
        <authorList>
            <person name="Chen W.-M."/>
        </authorList>
    </citation>
    <scope>NUCLEOTIDE SEQUENCE [LARGE SCALE GENOMIC DNA]</scope>
    <source>
        <strain evidence="1 2">TTM-7</strain>
    </source>
</reference>
<accession>A0A4Q1CNS6</accession>
<protein>
    <submittedName>
        <fullName evidence="1">Uncharacterized protein</fullName>
    </submittedName>
</protein>
<evidence type="ECO:0000313" key="2">
    <source>
        <dbReference type="Proteomes" id="UP000290204"/>
    </source>
</evidence>
<dbReference type="Proteomes" id="UP000290204">
    <property type="component" value="Unassembled WGS sequence"/>
</dbReference>
<proteinExistence type="predicted"/>
<sequence length="146" mass="16234">MRFDKVVIYDFEGGKDIGLTIIDDNGRLAKTVKKQFVLDKGVIEKLSKRLGEKTSYGGATAFCFDPHVGLVYYLNGKVVAHVSICLDCNRLKSSIVIPAQKQGKVGEGDEVYYIADGLSKSFRKFINTLLIKHQFSHQIKPGSSFD</sequence>
<dbReference type="AlphaFoldDB" id="A0A4Q1CNS6"/>
<dbReference type="OrthoDB" id="1492644at2"/>